<accession>A0A6A5VJJ0</accession>
<organism evidence="1 2">
    <name type="scientific">Bimuria novae-zelandiae CBS 107.79</name>
    <dbReference type="NCBI Taxonomy" id="1447943"/>
    <lineage>
        <taxon>Eukaryota</taxon>
        <taxon>Fungi</taxon>
        <taxon>Dikarya</taxon>
        <taxon>Ascomycota</taxon>
        <taxon>Pezizomycotina</taxon>
        <taxon>Dothideomycetes</taxon>
        <taxon>Pleosporomycetidae</taxon>
        <taxon>Pleosporales</taxon>
        <taxon>Massarineae</taxon>
        <taxon>Didymosphaeriaceae</taxon>
        <taxon>Bimuria</taxon>
    </lineage>
</organism>
<proteinExistence type="predicted"/>
<keyword evidence="2" id="KW-1185">Reference proteome</keyword>
<reference evidence="1" key="1">
    <citation type="journal article" date="2020" name="Stud. Mycol.">
        <title>101 Dothideomycetes genomes: a test case for predicting lifestyles and emergence of pathogens.</title>
        <authorList>
            <person name="Haridas S."/>
            <person name="Albert R."/>
            <person name="Binder M."/>
            <person name="Bloem J."/>
            <person name="Labutti K."/>
            <person name="Salamov A."/>
            <person name="Andreopoulos B."/>
            <person name="Baker S."/>
            <person name="Barry K."/>
            <person name="Bills G."/>
            <person name="Bluhm B."/>
            <person name="Cannon C."/>
            <person name="Castanera R."/>
            <person name="Culley D."/>
            <person name="Daum C."/>
            <person name="Ezra D."/>
            <person name="Gonzalez J."/>
            <person name="Henrissat B."/>
            <person name="Kuo A."/>
            <person name="Liang C."/>
            <person name="Lipzen A."/>
            <person name="Lutzoni F."/>
            <person name="Magnuson J."/>
            <person name="Mondo S."/>
            <person name="Nolan M."/>
            <person name="Ohm R."/>
            <person name="Pangilinan J."/>
            <person name="Park H.-J."/>
            <person name="Ramirez L."/>
            <person name="Alfaro M."/>
            <person name="Sun H."/>
            <person name="Tritt A."/>
            <person name="Yoshinaga Y."/>
            <person name="Zwiers L.-H."/>
            <person name="Turgeon B."/>
            <person name="Goodwin S."/>
            <person name="Spatafora J."/>
            <person name="Crous P."/>
            <person name="Grigoriev I."/>
        </authorList>
    </citation>
    <scope>NUCLEOTIDE SEQUENCE</scope>
    <source>
        <strain evidence="1">CBS 107.79</strain>
    </source>
</reference>
<protein>
    <submittedName>
        <fullName evidence="1">Uncharacterized protein</fullName>
    </submittedName>
</protein>
<sequence length="283" mass="31448">MEVTEVEPPYNLPAFGARPTVPSKHSNAAAAVQSVLLLSALHSCRKSDGRSFLNRWASTFGRLQDSALFSRFRSLYPNSNLTRYPDSTTCSPTADKMQLFALYLSMLALAVTVSTSPTPNGPRIHGVKQRADNVVRAPAPIPTIAMIDPATEALHKRDDTKQYVFGGFKTKKKPGEYTTMEAPFNETLGSTAHVNSHISWSNPGTEDRPPEYVCFFYESKGKYDPSDGHAEYVESIPVPKIQVNETDFETSKYKYITWGCQWHPKNTDYQAKGHTGHPPAKNC</sequence>
<dbReference type="EMBL" id="ML976663">
    <property type="protein sequence ID" value="KAF1977394.1"/>
    <property type="molecule type" value="Genomic_DNA"/>
</dbReference>
<dbReference type="Proteomes" id="UP000800036">
    <property type="component" value="Unassembled WGS sequence"/>
</dbReference>
<evidence type="ECO:0000313" key="2">
    <source>
        <dbReference type="Proteomes" id="UP000800036"/>
    </source>
</evidence>
<name>A0A6A5VJJ0_9PLEO</name>
<evidence type="ECO:0000313" key="1">
    <source>
        <dbReference type="EMBL" id="KAF1977394.1"/>
    </source>
</evidence>
<dbReference type="OrthoDB" id="3752715at2759"/>
<dbReference type="AlphaFoldDB" id="A0A6A5VJJ0"/>
<gene>
    <name evidence="1" type="ORF">BU23DRAFT_564905</name>
</gene>